<evidence type="ECO:0000259" key="2">
    <source>
        <dbReference type="Pfam" id="PF22747"/>
    </source>
</evidence>
<dbReference type="InterPro" id="IPR053957">
    <property type="entry name" value="DUF2089_Zn_ribbon"/>
</dbReference>
<dbReference type="InterPro" id="IPR018658">
    <property type="entry name" value="DUF2089"/>
</dbReference>
<organism evidence="3 4">
    <name type="scientific">Microlunatus spumicola</name>
    <dbReference type="NCBI Taxonomy" id="81499"/>
    <lineage>
        <taxon>Bacteria</taxon>
        <taxon>Bacillati</taxon>
        <taxon>Actinomycetota</taxon>
        <taxon>Actinomycetes</taxon>
        <taxon>Propionibacteriales</taxon>
        <taxon>Propionibacteriaceae</taxon>
        <taxon>Microlunatus</taxon>
    </lineage>
</organism>
<proteinExistence type="predicted"/>
<accession>A0ABP6Y3Y8</accession>
<evidence type="ECO:0000313" key="4">
    <source>
        <dbReference type="Proteomes" id="UP001500767"/>
    </source>
</evidence>
<reference evidence="4" key="1">
    <citation type="journal article" date="2019" name="Int. J. Syst. Evol. Microbiol.">
        <title>The Global Catalogue of Microorganisms (GCM) 10K type strain sequencing project: providing services to taxonomists for standard genome sequencing and annotation.</title>
        <authorList>
            <consortium name="The Broad Institute Genomics Platform"/>
            <consortium name="The Broad Institute Genome Sequencing Center for Infectious Disease"/>
            <person name="Wu L."/>
            <person name="Ma J."/>
        </authorList>
    </citation>
    <scope>NUCLEOTIDE SEQUENCE [LARGE SCALE GENOMIC DNA]</scope>
    <source>
        <strain evidence="4">JCM 16540</strain>
    </source>
</reference>
<dbReference type="Pfam" id="PF09862">
    <property type="entry name" value="DUF2089"/>
    <property type="match status" value="1"/>
</dbReference>
<evidence type="ECO:0000259" key="1">
    <source>
        <dbReference type="Pfam" id="PF09862"/>
    </source>
</evidence>
<protein>
    <submittedName>
        <fullName evidence="3">DUF2089 domain-containing protein</fullName>
    </submittedName>
</protein>
<feature type="domain" description="DUF2089" evidence="2">
    <location>
        <begin position="22"/>
        <end position="51"/>
    </location>
</feature>
<comment type="caution">
    <text evidence="3">The sequence shown here is derived from an EMBL/GenBank/DDBJ whole genome shotgun (WGS) entry which is preliminary data.</text>
</comment>
<sequence>MSGVGERARPTDPHRHRAPSACPVCGDQLAVTRLGCGTCGTELAGIFAPCDYCALDDRESEMLRVFLASRGNLREVEKHLGVSYPTARARFNDLLRKLGLAGVDEAPAALTREQVLSEVASGALSPDAAAELLANL</sequence>
<dbReference type="Proteomes" id="UP001500767">
    <property type="component" value="Unassembled WGS sequence"/>
</dbReference>
<gene>
    <name evidence="3" type="ORF">GCM10022197_37740</name>
</gene>
<feature type="domain" description="DUF2089" evidence="1">
    <location>
        <begin position="55"/>
        <end position="100"/>
    </location>
</feature>
<dbReference type="Pfam" id="PF22747">
    <property type="entry name" value="Zn_ribbon_DUF2089"/>
    <property type="match status" value="1"/>
</dbReference>
<keyword evidence="4" id="KW-1185">Reference proteome</keyword>
<evidence type="ECO:0000313" key="3">
    <source>
        <dbReference type="EMBL" id="GAA3576981.1"/>
    </source>
</evidence>
<dbReference type="EMBL" id="BAAAYR010000005">
    <property type="protein sequence ID" value="GAA3576981.1"/>
    <property type="molecule type" value="Genomic_DNA"/>
</dbReference>
<name>A0ABP6Y3Y8_9ACTN</name>
<dbReference type="RefSeq" id="WP_204911171.1">
    <property type="nucleotide sequence ID" value="NZ_BAAAYR010000005.1"/>
</dbReference>